<dbReference type="GO" id="GO:0043015">
    <property type="term" value="F:gamma-tubulin binding"/>
    <property type="evidence" value="ECO:0007669"/>
    <property type="project" value="InterPro"/>
</dbReference>
<dbReference type="PANTHER" id="PTHR19302:SF70">
    <property type="entry name" value="GAMMA-TUBULIN COMPLEX COMPONENT 6"/>
    <property type="match status" value="1"/>
</dbReference>
<dbReference type="InterPro" id="IPR042241">
    <property type="entry name" value="GCP_C_sf"/>
</dbReference>
<evidence type="ECO:0000256" key="4">
    <source>
        <dbReference type="ARBA" id="ARBA00023212"/>
    </source>
</evidence>
<dbReference type="GO" id="GO:0007020">
    <property type="term" value="P:microtubule nucleation"/>
    <property type="evidence" value="ECO:0007669"/>
    <property type="project" value="InterPro"/>
</dbReference>
<keyword evidence="2 5" id="KW-0963">Cytoplasm</keyword>
<keyword evidence="3 5" id="KW-0493">Microtubule</keyword>
<dbReference type="GO" id="GO:0000930">
    <property type="term" value="C:gamma-tubulin complex"/>
    <property type="evidence" value="ECO:0007669"/>
    <property type="project" value="TreeGrafter"/>
</dbReference>
<dbReference type="GO" id="GO:0000278">
    <property type="term" value="P:mitotic cell cycle"/>
    <property type="evidence" value="ECO:0007669"/>
    <property type="project" value="TreeGrafter"/>
</dbReference>
<dbReference type="AlphaFoldDB" id="A0A8H7QP66"/>
<dbReference type="GO" id="GO:0000922">
    <property type="term" value="C:spindle pole"/>
    <property type="evidence" value="ECO:0007669"/>
    <property type="project" value="InterPro"/>
</dbReference>
<dbReference type="InterPro" id="IPR040457">
    <property type="entry name" value="GCP_C"/>
</dbReference>
<dbReference type="Gene3D" id="1.20.120.1900">
    <property type="entry name" value="Gamma-tubulin complex, C-terminal domain"/>
    <property type="match status" value="1"/>
</dbReference>
<keyword evidence="4 5" id="KW-0206">Cytoskeleton</keyword>
<dbReference type="EMBL" id="JAEPRD010000158">
    <property type="protein sequence ID" value="KAG2195927.1"/>
    <property type="molecule type" value="Genomic_DNA"/>
</dbReference>
<dbReference type="GO" id="GO:0031122">
    <property type="term" value="P:cytoplasmic microtubule organization"/>
    <property type="evidence" value="ECO:0007669"/>
    <property type="project" value="TreeGrafter"/>
</dbReference>
<evidence type="ECO:0000256" key="1">
    <source>
        <dbReference type="ARBA" id="ARBA00010337"/>
    </source>
</evidence>
<evidence type="ECO:0000313" key="9">
    <source>
        <dbReference type="Proteomes" id="UP000603453"/>
    </source>
</evidence>
<dbReference type="GO" id="GO:0051225">
    <property type="term" value="P:spindle assembly"/>
    <property type="evidence" value="ECO:0007669"/>
    <property type="project" value="TreeGrafter"/>
</dbReference>
<sequence>MFQFNQDSSWLVELQQLKDIRWQQHELKLEQLSDQPFNMLRSIAESEPLPVAESVTTTEISGMEDDLEYEENDIWTSNVIQTTFNTLSWDTHNAHYPSFAQTKLAQKNIGTPFLSEAPTSLFEPIVQSRTDTTAQVVYESKLVKSLIQAMVGLPSIYFVWNHNRFEMLPIRILGVSAVAIQPVLKDILLFGTRLRRIEYVAHMCRDNPERYGLTGLALSSCLSQLHVNMQYTLVSVFEKEDHVTVLRLYEYVNDLSTLTKQLCDLCRVDSNSQLTREQKDHVKKYGFYLPFGVDILNLLYTEIQQSDLAQTGNHALYRDVCLSLLCQASEPYNSILSSWLGLESSGFLVDPYSEFFIMTHEHVQDLLKRFQIRENPKLPYFINSELSVYIFRSGQSLQLLKRTRPDHPLFDLNDSLSLKYQLKTASSDEYMKKLLQTCQRIETSNMEVETIVTRETADVDISMEDDMIPRLQFLDSNPNLGGDFLVLLTELIKHEQEPTSFIPTIDTITCQSYLKPLKLEHETYWPPRPYQLNAAFRNLLLEEKLVSFSIRESTESSVWLNPTSVEALDFLELNYNATYPLDIVITPVIINKYNRIFTFLLQILRVSAVPKRSFRYLKTTKWHQTNVRDKIFRYRFQMDQFMNAVQGYVHDTAIQGTWSRFMEHVEGMKTSSNDVYSLIMEPHTFKEYHEHVLDCILYQCFSKKSQLRVLNTLYPIMHDIVIFGAVLDDYTVSDSKAEEKLMMKCKRIFQQFDRHVTVFIRVLHLIEEKGSGRLSNILNNTSVSIFKDLYAKHEAKLAVDVFVKDLIIRLSLNGFYHD</sequence>
<evidence type="ECO:0000256" key="3">
    <source>
        <dbReference type="ARBA" id="ARBA00022701"/>
    </source>
</evidence>
<feature type="domain" description="Gamma tubulin complex component protein N-terminal" evidence="7">
    <location>
        <begin position="143"/>
        <end position="436"/>
    </location>
</feature>
<evidence type="ECO:0000259" key="7">
    <source>
        <dbReference type="Pfam" id="PF17681"/>
    </source>
</evidence>
<evidence type="ECO:0000259" key="6">
    <source>
        <dbReference type="Pfam" id="PF04130"/>
    </source>
</evidence>
<protein>
    <recommendedName>
        <fullName evidence="5">Spindle pole body component</fullName>
    </recommendedName>
</protein>
<keyword evidence="9" id="KW-1185">Reference proteome</keyword>
<evidence type="ECO:0000313" key="8">
    <source>
        <dbReference type="EMBL" id="KAG2195927.1"/>
    </source>
</evidence>
<dbReference type="GO" id="GO:0051011">
    <property type="term" value="F:microtubule minus-end binding"/>
    <property type="evidence" value="ECO:0007669"/>
    <property type="project" value="TreeGrafter"/>
</dbReference>
<reference evidence="8" key="1">
    <citation type="submission" date="2020-12" db="EMBL/GenBank/DDBJ databases">
        <title>Metabolic potential, ecology and presence of endohyphal bacteria is reflected in genomic diversity of Mucoromycotina.</title>
        <authorList>
            <person name="Muszewska A."/>
            <person name="Okrasinska A."/>
            <person name="Steczkiewicz K."/>
            <person name="Drgas O."/>
            <person name="Orlowska M."/>
            <person name="Perlinska-Lenart U."/>
            <person name="Aleksandrzak-Piekarczyk T."/>
            <person name="Szatraj K."/>
            <person name="Zielenkiewicz U."/>
            <person name="Pilsyk S."/>
            <person name="Malc E."/>
            <person name="Mieczkowski P."/>
            <person name="Kruszewska J.S."/>
            <person name="Biernat P."/>
            <person name="Pawlowska J."/>
        </authorList>
    </citation>
    <scope>NUCLEOTIDE SEQUENCE</scope>
    <source>
        <strain evidence="8">WA0000017839</strain>
    </source>
</reference>
<comment type="similarity">
    <text evidence="1 5">Belongs to the TUBGCP family.</text>
</comment>
<dbReference type="Pfam" id="PF04130">
    <property type="entry name" value="GCP_C_terminal"/>
    <property type="match status" value="1"/>
</dbReference>
<organism evidence="8 9">
    <name type="scientific">Mucor saturninus</name>
    <dbReference type="NCBI Taxonomy" id="64648"/>
    <lineage>
        <taxon>Eukaryota</taxon>
        <taxon>Fungi</taxon>
        <taxon>Fungi incertae sedis</taxon>
        <taxon>Mucoromycota</taxon>
        <taxon>Mucoromycotina</taxon>
        <taxon>Mucoromycetes</taxon>
        <taxon>Mucorales</taxon>
        <taxon>Mucorineae</taxon>
        <taxon>Mucoraceae</taxon>
        <taxon>Mucor</taxon>
    </lineage>
</organism>
<evidence type="ECO:0000256" key="2">
    <source>
        <dbReference type="ARBA" id="ARBA00022490"/>
    </source>
</evidence>
<dbReference type="PANTHER" id="PTHR19302">
    <property type="entry name" value="GAMMA TUBULIN COMPLEX PROTEIN"/>
    <property type="match status" value="1"/>
</dbReference>
<gene>
    <name evidence="8" type="ORF">INT47_002700</name>
</gene>
<dbReference type="GO" id="GO:0005816">
    <property type="term" value="C:spindle pole body"/>
    <property type="evidence" value="ECO:0007669"/>
    <property type="project" value="UniProtKB-ARBA"/>
</dbReference>
<dbReference type="Pfam" id="PF17681">
    <property type="entry name" value="GCP_N_terminal"/>
    <property type="match status" value="1"/>
</dbReference>
<dbReference type="GO" id="GO:0051321">
    <property type="term" value="P:meiotic cell cycle"/>
    <property type="evidence" value="ECO:0007669"/>
    <property type="project" value="TreeGrafter"/>
</dbReference>
<accession>A0A8H7QP66</accession>
<feature type="domain" description="Gamma tubulin complex component C-terminal" evidence="6">
    <location>
        <begin position="482"/>
        <end position="816"/>
    </location>
</feature>
<dbReference type="InterPro" id="IPR041470">
    <property type="entry name" value="GCP_N"/>
</dbReference>
<proteinExistence type="inferred from homology"/>
<evidence type="ECO:0000256" key="5">
    <source>
        <dbReference type="RuleBase" id="RU363050"/>
    </source>
</evidence>
<dbReference type="InterPro" id="IPR007259">
    <property type="entry name" value="GCP"/>
</dbReference>
<dbReference type="OrthoDB" id="775571at2759"/>
<name>A0A8H7QP66_9FUNG</name>
<dbReference type="Proteomes" id="UP000603453">
    <property type="component" value="Unassembled WGS sequence"/>
</dbReference>
<dbReference type="GO" id="GO:0005874">
    <property type="term" value="C:microtubule"/>
    <property type="evidence" value="ECO:0007669"/>
    <property type="project" value="UniProtKB-KW"/>
</dbReference>
<comment type="caution">
    <text evidence="8">The sequence shown here is derived from an EMBL/GenBank/DDBJ whole genome shotgun (WGS) entry which is preliminary data.</text>
</comment>
<comment type="subcellular location">
    <subcellularLocation>
        <location evidence="5">Cytoplasm</location>
        <location evidence="5">Cytoskeleton</location>
        <location evidence="5">Microtubule organizing center</location>
    </subcellularLocation>
</comment>